<dbReference type="InterPro" id="IPR029058">
    <property type="entry name" value="AB_hydrolase_fold"/>
</dbReference>
<dbReference type="InterPro" id="IPR002018">
    <property type="entry name" value="CarbesteraseB"/>
</dbReference>
<evidence type="ECO:0000256" key="8">
    <source>
        <dbReference type="ARBA" id="ARBA00022702"/>
    </source>
</evidence>
<keyword evidence="19" id="KW-1185">Reference proteome</keyword>
<feature type="disulfide bond" evidence="15">
    <location>
        <begin position="768"/>
        <end position="788"/>
    </location>
</feature>
<evidence type="ECO:0000256" key="1">
    <source>
        <dbReference type="ARBA" id="ARBA00004613"/>
    </source>
</evidence>
<feature type="compositionally biased region" description="Basic and acidic residues" evidence="16">
    <location>
        <begin position="2778"/>
        <end position="2787"/>
    </location>
</feature>
<dbReference type="PROSITE" id="PS51162">
    <property type="entry name" value="THYROGLOBULIN_1_2"/>
    <property type="match status" value="8"/>
</dbReference>
<feature type="disulfide bond" evidence="15">
    <location>
        <begin position="1094"/>
        <end position="1101"/>
    </location>
</feature>
<feature type="disulfide bond" evidence="15">
    <location>
        <begin position="222"/>
        <end position="242"/>
    </location>
</feature>
<evidence type="ECO:0000256" key="13">
    <source>
        <dbReference type="ARBA" id="ARBA00023180"/>
    </source>
</evidence>
<dbReference type="PROSITE" id="PS00941">
    <property type="entry name" value="CARBOXYLESTERASE_B_2"/>
    <property type="match status" value="1"/>
</dbReference>
<dbReference type="PANTHER" id="PTHR14093">
    <property type="entry name" value="HLA CLASS II GAMMA CHAIN"/>
    <property type="match status" value="1"/>
</dbReference>
<feature type="domain" description="Thyroglobulin type-1" evidence="17">
    <location>
        <begin position="1079"/>
        <end position="1125"/>
    </location>
</feature>
<feature type="domain" description="Thyroglobulin type-1" evidence="17">
    <location>
        <begin position="243"/>
        <end position="305"/>
    </location>
</feature>
<dbReference type="GO" id="GO:0006313">
    <property type="term" value="P:DNA transposition"/>
    <property type="evidence" value="ECO:0007669"/>
    <property type="project" value="InterPro"/>
</dbReference>
<dbReference type="FunFam" id="3.40.50.1820:FF:000127">
    <property type="entry name" value="Thyroglobulin"/>
    <property type="match status" value="1"/>
</dbReference>
<reference evidence="18" key="1">
    <citation type="submission" date="2023-06" db="EMBL/GenBank/DDBJ databases">
        <title>Male Hemibagrus guttatus genome.</title>
        <authorList>
            <person name="Bian C."/>
        </authorList>
    </citation>
    <scope>NUCLEOTIDE SEQUENCE</scope>
    <source>
        <strain evidence="18">Male_cb2023</strain>
        <tissue evidence="18">Muscle</tissue>
    </source>
</reference>
<dbReference type="InterPro" id="IPR011641">
    <property type="entry name" value="Tyr-kin_ephrin_A/B_rcpt-like"/>
</dbReference>
<proteinExistence type="inferred from homology"/>
<feature type="disulfide bond" evidence="15">
    <location>
        <begin position="246"/>
        <end position="265"/>
    </location>
</feature>
<feature type="disulfide bond" evidence="15">
    <location>
        <begin position="276"/>
        <end position="283"/>
    </location>
</feature>
<evidence type="ECO:0000256" key="9">
    <source>
        <dbReference type="ARBA" id="ARBA00022729"/>
    </source>
</evidence>
<organism evidence="18 19">
    <name type="scientific">Hemibagrus guttatus</name>
    <dbReference type="NCBI Taxonomy" id="175788"/>
    <lineage>
        <taxon>Eukaryota</taxon>
        <taxon>Metazoa</taxon>
        <taxon>Chordata</taxon>
        <taxon>Craniata</taxon>
        <taxon>Vertebrata</taxon>
        <taxon>Euteleostomi</taxon>
        <taxon>Actinopterygii</taxon>
        <taxon>Neopterygii</taxon>
        <taxon>Teleostei</taxon>
        <taxon>Ostariophysi</taxon>
        <taxon>Siluriformes</taxon>
        <taxon>Bagridae</taxon>
        <taxon>Hemibagrus</taxon>
    </lineage>
</organism>
<protein>
    <recommendedName>
        <fullName evidence="3">Thyroglobulin</fullName>
    </recommendedName>
</protein>
<dbReference type="Gene3D" id="2.10.50.10">
    <property type="entry name" value="Tumor Necrosis Factor Receptor, subunit A, domain 2"/>
    <property type="match status" value="1"/>
</dbReference>
<evidence type="ECO:0000256" key="6">
    <source>
        <dbReference type="ARBA" id="ARBA00022641"/>
    </source>
</evidence>
<evidence type="ECO:0000256" key="16">
    <source>
        <dbReference type="SAM" id="MobiDB-lite"/>
    </source>
</evidence>
<dbReference type="Proteomes" id="UP001274896">
    <property type="component" value="Unassembled WGS sequence"/>
</dbReference>
<evidence type="ECO:0000256" key="11">
    <source>
        <dbReference type="ARBA" id="ARBA00022920"/>
    </source>
</evidence>
<evidence type="ECO:0000256" key="10">
    <source>
        <dbReference type="ARBA" id="ARBA00022737"/>
    </source>
</evidence>
<name>A0AAE0V9L2_9TELE</name>
<feature type="disulfide bond" evidence="15">
    <location>
        <begin position="285"/>
        <end position="305"/>
    </location>
</feature>
<dbReference type="InterPro" id="IPR052001">
    <property type="entry name" value="MHC-II_Gamma/Thyroglobulin"/>
</dbReference>
<feature type="region of interest" description="Disordered" evidence="16">
    <location>
        <begin position="1916"/>
        <end position="1953"/>
    </location>
</feature>
<keyword evidence="12 15" id="KW-1015">Disulfide bond</keyword>
<dbReference type="SMART" id="SM00211">
    <property type="entry name" value="TY"/>
    <property type="match status" value="9"/>
</dbReference>
<dbReference type="InterPro" id="IPR002492">
    <property type="entry name" value="Transposase_Tc1-like"/>
</dbReference>
<evidence type="ECO:0000256" key="7">
    <source>
        <dbReference type="ARBA" id="ARBA00022653"/>
    </source>
</evidence>
<dbReference type="Pfam" id="PF01498">
    <property type="entry name" value="HTH_Tnp_Tc3_2"/>
    <property type="match status" value="1"/>
</dbReference>
<feature type="domain" description="Thyroglobulin type-1" evidence="17">
    <location>
        <begin position="733"/>
        <end position="788"/>
    </location>
</feature>
<evidence type="ECO:0000256" key="2">
    <source>
        <dbReference type="ARBA" id="ARBA00005964"/>
    </source>
</evidence>
<evidence type="ECO:0000313" key="18">
    <source>
        <dbReference type="EMBL" id="KAK3551160.1"/>
    </source>
</evidence>
<keyword evidence="10" id="KW-0677">Repeat</keyword>
<dbReference type="SUPFAM" id="SSF53474">
    <property type="entry name" value="alpha/beta-Hydrolases"/>
    <property type="match status" value="1"/>
</dbReference>
<evidence type="ECO:0000259" key="17">
    <source>
        <dbReference type="PROSITE" id="PS51162"/>
    </source>
</evidence>
<accession>A0AAE0V9L2</accession>
<dbReference type="InterPro" id="IPR000716">
    <property type="entry name" value="Thyroglobulin_1"/>
</dbReference>
<keyword evidence="6" id="KW-0765">Sulfation</keyword>
<comment type="subcellular location">
    <subcellularLocation>
        <location evidence="1">Secreted</location>
    </subcellularLocation>
</comment>
<keyword evidence="9" id="KW-0732">Signal</keyword>
<dbReference type="SUPFAM" id="SSF57610">
    <property type="entry name" value="Thyroglobulin type-1 domain"/>
    <property type="match status" value="9"/>
</dbReference>
<keyword evidence="4" id="KW-0964">Secreted</keyword>
<dbReference type="GO" id="GO:0015074">
    <property type="term" value="P:DNA integration"/>
    <property type="evidence" value="ECO:0007669"/>
    <property type="project" value="InterPro"/>
</dbReference>
<dbReference type="GO" id="GO:0003677">
    <property type="term" value="F:DNA binding"/>
    <property type="evidence" value="ECO:0007669"/>
    <property type="project" value="InterPro"/>
</dbReference>
<feature type="domain" description="Thyroglobulin type-1" evidence="17">
    <location>
        <begin position="789"/>
        <end position="858"/>
    </location>
</feature>
<dbReference type="InterPro" id="IPR036857">
    <property type="entry name" value="Thyroglobulin_1_sf"/>
</dbReference>
<dbReference type="InterPro" id="IPR019819">
    <property type="entry name" value="Carboxylesterase_B_CS"/>
</dbReference>
<sequence length="2811" mass="311801">MVSQFGSLGYTIMGKTADLTVVQKTIIDTLHKEGKPQTFIAKEAGCSQSAVSKHVNRKKCGRKRCTTYRENHSLMRIVKQNPFKNLSELQKEWTEAGVKASRATTHRRVKEFGYSCRIPLVKPLLNHRQRHRRLTWAKEKKNWTVVQWSKVLFSDESKFCISFRNQGPRVWRKEYQLESQTGSQCEQMRAMRAAQQQVHIPQCSEDGRYRHVQCNHPGECWCVNGDGIEIPGSRQNRSVVHCLTSCQLQRQRALLSQDTDLMPQCMESGEYHHVQCDGTLGQCWCVDLEGMEIYGTRQNGRPSECPGVCHVRERRLLHGVGEPSPPQCSDDGTFLPVQCKLINTTDMVVFDLLHTFNRFPELFQTFSGFRKAFPEVSSYCYCADSRGRELPSTGLELLLSDVYDTAFSSMDVGRSFSQSNMYRILQRRYLAVQLALTGQFRCPTLCESERSATSQAGNVFVPSCDARGNYLPTQCQAGGQCWCVDSDGKEIFGTRQHGVPNCRAGARDCRSERRQALSRLFYGPAGYFSQNNVFSVSLANPQKTFSSIVPCSLEFQELLAKSGLSGSLPESESENLDIGEILAEIVQGLFPTGALALKALSLTTNPKRLQENLFGGKILRNAGNFNFTGTVGARGTLRFSQIFSQIGLIQNGEDLLQLANFFSDDSVNLNLDQEISDSYGRFVNLKRNRDLIKLIGTVLENEQFFTTIQQTITLLKAEDNTQLGPIFQAVFQNDICNVTATPSSLYVPQCTGDGQYQEIQCQGAECWCVDSYGLEVIESRSTGSRPRCPSQCEKERRMAIEVKSSKSAGSEVFIPKCEKDGEYVPLQCLGKSCFCMDHTGARHNILSSGGSLQCPTICQITAAQYFLNTVNTILASPASVSQLSDVYIPRCTSDGSWHQIQCDGPPEQAFLFYSEWRQVNNAGKQLPLSEFLNILQEYRRNTEAMASFKSFLFALFQARHQKVFPSLARFDTFSELPSEILDGNDQTIFGQSIFLNPLSLWRLLRGDTSQYPGPLSDFSAPLGHFNLRQCWCVDQKGVMIPGSKAPVNQVPKSLQFYWQSSLLTSIRDRQSLLFGYQPYSPQCDAYGQWVPSQCYPSTGHCWCVDEDGGYITGSLTARSIQPPQCKTTCQRSQSQFSMSVWSKATDMTVSYRPSCEEDGDFSVLQKNDVALCVSPATGKLIQPATLSLTREPQYPQCPLGFGISIFHGAILCGNDSVAGKQRQRCEVFCDQGYINALPTETFLCDPVTRNWLSEAPLAYSCQRVQPLQTVQVSTVLHLSLAEDQQSCSVQRSVLQAFLLFNMRAAGLCSLQLSSGQYISICDDSSISLECISQQNLTAYITFKARLADLPVNILPDLHDIDIVLSSQMKLDGLMALIRNESYQSIFVLERTTAFYSPASFNCSAGFRLLPDFSGCVLCPAGSFYSEGRCIECPHGTYQSEAGKDLCFPCASGTSTTALGAFSPSHCVSECQQSKLNCTEKGDFLSAQMNFLNGKWLCVTIAGEELTWTSADKPISAEQCKVLEKFKAVSMSSLLLDSVDAVVLQSIPSSEPLETQIRECVLDCAKDDLCQYVAVFREGAQTFCDLYSTYTTNVECKTSQETKGFLGNEAADAFQALSCLVKVKVGDKPNLTVLRKKGHEFNTAGSKGFKRLSFHKVTSGAYRTLVFEAPAASLDDVHQFCVDTCSEESCCDGFILNQNVLNGGSVMCGLLSFPGVLQCNEDDWDVRGIASSGRTCGAGLKYNKQQKRFTFEFGGQNFIITDSTLPASSKNKTDYQATIISFQQVYLWTESNMSTRPKTEGACGGSAPLELSRPTLSDSVKENFEVLDTSDFKTDSTKEIPSQRYWVFKHQFTAAEAQLWCLKRCMEEEFCLVSDLRDEGPMYFMCLLYPDTRVCGAYDKPLRQACSLVLPQDPQTAYQKNGPLPGGACPEHLSRETSRRHPKQMPEPPQLPPFDVEEQRLYSELLPGDRAPYPICKGAPRHPMEEAHFGRLYPGSYPFGHDPELMTIVNLTGSVKSFYKRVPFRKMVSYSVRYRVGMIDKSITEGFFECERRCDEDPCCRGIGYVQDTGASDVQCLTLNSLGIQTCGENERTKWRIQDCSPSKVQTEVYPYGWYEKPVSQWTDSPGICPSFKLRTSSRDVNLKNWRLLDASYVLVDSSISAFDVVHISRDIADDLDRVRDWCLAACEEKDSCTAVSVASRESAVRCVMYPDSHVCLPTYSGVHCVLLTKEPAQYVYIRTVYRQQPTLVSIPGHGTLIGKSEMKLIGADSKSVTYFLGVPYASPPTSEMRFRPPKPADWTGIWNATFARPACLQPGDTENSNSSEDCLYLNIFVPSSVKQTTPVLVFFHNAGLLDGSYLAAVGNIIVVTANFRVAAFGFLSTGSSTFSENYGLQDQAAALGWVQENIALFGGDPNRVTVGADRNGADIASLHLSSSSSSSLFHQALLMGGSVFSPATVMSRQKAQEQAVSLGLELGCSSLDPEQLLICLRQKSAESINAAQTKLLAISGPLQAWSPVVDGVVVREQPSAALRSGRFHSVPLMLGSSAEDGLISRAKNIKNFEQLQGRADSKTAFYEALSNSLGGDDANMFVKEAATWFYSLQHSPTPSGYSVFSRALENATRDLFITCPSVEMASFWASSTRSAVYMYHLPQDMVHTSIDSSSPLDVQYVFGLQHVPEMQQLFTSTERTLSLQIMSYIANFIKSGNPNLPLSVSGVSFSELLPPWPQFLPHPNGQNYKELSPTLSNHKSLQSSQCSFWSQYVPVLSSSTGKFLSTNSDGENKPSESPKPEPLSDFSSLVTQTKPKPEKDAYS</sequence>
<dbReference type="Gene3D" id="3.40.50.1820">
    <property type="entry name" value="alpha/beta hydrolase"/>
    <property type="match status" value="1"/>
</dbReference>
<evidence type="ECO:0000313" key="19">
    <source>
        <dbReference type="Proteomes" id="UP001274896"/>
    </source>
</evidence>
<keyword evidence="7" id="KW-0405">Iodination</keyword>
<feature type="domain" description="Thyroglobulin type-1" evidence="17">
    <location>
        <begin position="306"/>
        <end position="393"/>
    </location>
</feature>
<evidence type="ECO:0000256" key="12">
    <source>
        <dbReference type="ARBA" id="ARBA00023157"/>
    </source>
</evidence>
<dbReference type="Pfam" id="PF07699">
    <property type="entry name" value="Ephrin_rec_like"/>
    <property type="match status" value="1"/>
</dbReference>
<evidence type="ECO:0000256" key="4">
    <source>
        <dbReference type="ARBA" id="ARBA00022525"/>
    </source>
</evidence>
<comment type="subunit">
    <text evidence="14">Monomer. Homodimer (via ChEL region); occurs in the endoplasmic reticulum and is required for export to the Golgi apparatus. Homooligomer; disulfide-linked; stored in this form in the thyroid follicle lumen.</text>
</comment>
<dbReference type="GO" id="GO:0005615">
    <property type="term" value="C:extracellular space"/>
    <property type="evidence" value="ECO:0007669"/>
    <property type="project" value="TreeGrafter"/>
</dbReference>
<comment type="similarity">
    <text evidence="2">Belongs to the type-B carboxylesterase/lipase family.</text>
</comment>
<evidence type="ECO:0000256" key="3">
    <source>
        <dbReference type="ARBA" id="ARBA00017326"/>
    </source>
</evidence>
<dbReference type="Pfam" id="PF00086">
    <property type="entry name" value="Thyroglobulin_1"/>
    <property type="match status" value="8"/>
</dbReference>
<feature type="compositionally biased region" description="Polar residues" evidence="16">
    <location>
        <begin position="2793"/>
        <end position="2802"/>
    </location>
</feature>
<gene>
    <name evidence="18" type="ORF">QTP70_013889</name>
</gene>
<dbReference type="PANTHER" id="PTHR14093:SF19">
    <property type="entry name" value="THYROGLOBULIN"/>
    <property type="match status" value="1"/>
</dbReference>
<feature type="region of interest" description="Disordered" evidence="16">
    <location>
        <begin position="2771"/>
        <end position="2811"/>
    </location>
</feature>
<dbReference type="GO" id="GO:0005179">
    <property type="term" value="F:hormone activity"/>
    <property type="evidence" value="ECO:0007669"/>
    <property type="project" value="UniProtKB-KW"/>
</dbReference>
<feature type="domain" description="Thyroglobulin type-1" evidence="17">
    <location>
        <begin position="182"/>
        <end position="242"/>
    </location>
</feature>
<keyword evidence="13" id="KW-0325">Glycoprotein</keyword>
<comment type="caution">
    <text evidence="18">The sequence shown here is derived from an EMBL/GenBank/DDBJ whole genome shotgun (WGS) entry which is preliminary data.</text>
</comment>
<dbReference type="InterPro" id="IPR009057">
    <property type="entry name" value="Homeodomain-like_sf"/>
</dbReference>
<feature type="disulfide bond" evidence="15">
    <location>
        <begin position="309"/>
        <end position="328"/>
    </location>
</feature>
<evidence type="ECO:0000256" key="15">
    <source>
        <dbReference type="PROSITE-ProRule" id="PRU00500"/>
    </source>
</evidence>
<dbReference type="GO" id="GO:0006590">
    <property type="term" value="P:thyroid hormone generation"/>
    <property type="evidence" value="ECO:0007669"/>
    <property type="project" value="TreeGrafter"/>
</dbReference>
<feature type="domain" description="Thyroglobulin type-1" evidence="17">
    <location>
        <begin position="443"/>
        <end position="502"/>
    </location>
</feature>
<dbReference type="Gene3D" id="4.10.800.10">
    <property type="entry name" value="Thyroglobulin type-1"/>
    <property type="match status" value="8"/>
</dbReference>
<evidence type="ECO:0000256" key="14">
    <source>
        <dbReference type="ARBA" id="ARBA00046595"/>
    </source>
</evidence>
<dbReference type="PROSITE" id="PS00484">
    <property type="entry name" value="THYROGLOBULIN_1_1"/>
    <property type="match status" value="4"/>
</dbReference>
<dbReference type="CDD" id="cd00191">
    <property type="entry name" value="TY"/>
    <property type="match status" value="6"/>
</dbReference>
<keyword evidence="8" id="KW-0372">Hormone</keyword>
<dbReference type="GO" id="GO:0042446">
    <property type="term" value="P:hormone biosynthetic process"/>
    <property type="evidence" value="ECO:0007669"/>
    <property type="project" value="UniProtKB-KW"/>
</dbReference>
<comment type="caution">
    <text evidence="15">Lacks conserved residue(s) required for the propagation of feature annotation.</text>
</comment>
<evidence type="ECO:0000256" key="5">
    <source>
        <dbReference type="ARBA" id="ARBA00022534"/>
    </source>
</evidence>
<dbReference type="SMART" id="SM01411">
    <property type="entry name" value="Ephrin_rec_like"/>
    <property type="match status" value="2"/>
</dbReference>
<keyword evidence="11" id="KW-0795">Thyroid hormone</keyword>
<dbReference type="Pfam" id="PF00135">
    <property type="entry name" value="COesterase"/>
    <property type="match status" value="1"/>
</dbReference>
<dbReference type="EMBL" id="JAUCMX010000003">
    <property type="protein sequence ID" value="KAK3551160.1"/>
    <property type="molecule type" value="Genomic_DNA"/>
</dbReference>
<keyword evidence="5" id="KW-0893">Thyroid hormones biosynthesis</keyword>
<feature type="domain" description="Thyroglobulin type-1" evidence="17">
    <location>
        <begin position="1126"/>
        <end position="1197"/>
    </location>
</feature>
<dbReference type="SUPFAM" id="SSF46689">
    <property type="entry name" value="Homeodomain-like"/>
    <property type="match status" value="1"/>
</dbReference>